<sequence>MTKNTTTQAARLIAFRVRKGGNPEESARLLDEIATAHSGDNLAHALHYNGFVSQARAERAADSLEIERTNEHVRQVAELLPFDVELWADMGANYSGHYALVVDLGSRGDEDDPHDRAGIEHTGPRPTWWIETAGGETFEDSGLSRLTDPVRIAQWISDRASDLGCPAAQIERPDWATVSRWEDAHKAAGAWPTAAVVWQAFHVEGDRCTRAETTHDCPRSHDYRRPEDI</sequence>
<gene>
    <name evidence="1" type="ORF">RS84_00050</name>
</gene>
<evidence type="ECO:0000313" key="2">
    <source>
        <dbReference type="Proteomes" id="UP000033900"/>
    </source>
</evidence>
<name>A0A0M2HSA0_9MICO</name>
<dbReference type="STRING" id="273678.RS84_00050"/>
<protein>
    <submittedName>
        <fullName evidence="1">Uncharacterized protein</fullName>
    </submittedName>
</protein>
<comment type="caution">
    <text evidence="1">The sequence shown here is derived from an EMBL/GenBank/DDBJ whole genome shotgun (WGS) entry which is preliminary data.</text>
</comment>
<keyword evidence="2" id="KW-1185">Reference proteome</keyword>
<dbReference type="Proteomes" id="UP000033900">
    <property type="component" value="Unassembled WGS sequence"/>
</dbReference>
<evidence type="ECO:0000313" key="1">
    <source>
        <dbReference type="EMBL" id="KJL49576.1"/>
    </source>
</evidence>
<dbReference type="RefSeq" id="WP_045255752.1">
    <property type="nucleotide sequence ID" value="NZ_JYJB01000002.1"/>
</dbReference>
<dbReference type="PATRIC" id="fig|273678.4.peg.46"/>
<reference evidence="1 2" key="1">
    <citation type="submission" date="2015-02" db="EMBL/GenBank/DDBJ databases">
        <title>Draft genome sequences of ten Microbacterium spp. with emphasis on heavy metal contaminated environments.</title>
        <authorList>
            <person name="Corretto E."/>
        </authorList>
    </citation>
    <scope>NUCLEOTIDE SEQUENCE [LARGE SCALE GENOMIC DNA]</scope>
    <source>
        <strain evidence="1 2">SA35</strain>
    </source>
</reference>
<dbReference type="AlphaFoldDB" id="A0A0M2HSA0"/>
<dbReference type="EMBL" id="JYJB01000002">
    <property type="protein sequence ID" value="KJL49576.1"/>
    <property type="molecule type" value="Genomic_DNA"/>
</dbReference>
<dbReference type="OrthoDB" id="5074656at2"/>
<proteinExistence type="predicted"/>
<organism evidence="1 2">
    <name type="scientific">Microbacterium hydrocarbonoxydans</name>
    <dbReference type="NCBI Taxonomy" id="273678"/>
    <lineage>
        <taxon>Bacteria</taxon>
        <taxon>Bacillati</taxon>
        <taxon>Actinomycetota</taxon>
        <taxon>Actinomycetes</taxon>
        <taxon>Micrococcales</taxon>
        <taxon>Microbacteriaceae</taxon>
        <taxon>Microbacterium</taxon>
    </lineage>
</organism>
<accession>A0A0M2HSA0</accession>